<proteinExistence type="predicted"/>
<evidence type="ECO:0000313" key="3">
    <source>
        <dbReference type="Proteomes" id="UP001598130"/>
    </source>
</evidence>
<comment type="caution">
    <text evidence="2">The sequence shown here is derived from an EMBL/GenBank/DDBJ whole genome shotgun (WGS) entry which is preliminary data.</text>
</comment>
<name>A0ABW6CK28_9CAUL</name>
<evidence type="ECO:0000256" key="1">
    <source>
        <dbReference type="SAM" id="MobiDB-lite"/>
    </source>
</evidence>
<evidence type="ECO:0000313" key="2">
    <source>
        <dbReference type="EMBL" id="MFD3262481.1"/>
    </source>
</evidence>
<accession>A0ABW6CK28</accession>
<dbReference type="EMBL" id="JAOTJD010000001">
    <property type="protein sequence ID" value="MFD3262481.1"/>
    <property type="molecule type" value="Genomic_DNA"/>
</dbReference>
<organism evidence="2 3">
    <name type="scientific">Phenylobacterium ferrooxidans</name>
    <dbReference type="NCBI Taxonomy" id="2982689"/>
    <lineage>
        <taxon>Bacteria</taxon>
        <taxon>Pseudomonadati</taxon>
        <taxon>Pseudomonadota</taxon>
        <taxon>Alphaproteobacteria</taxon>
        <taxon>Caulobacterales</taxon>
        <taxon>Caulobacteraceae</taxon>
        <taxon>Phenylobacterium</taxon>
    </lineage>
</organism>
<feature type="compositionally biased region" description="Gly residues" evidence="1">
    <location>
        <begin position="39"/>
        <end position="50"/>
    </location>
</feature>
<feature type="compositionally biased region" description="Basic and acidic residues" evidence="1">
    <location>
        <begin position="63"/>
        <end position="76"/>
    </location>
</feature>
<feature type="compositionally biased region" description="Basic and acidic residues" evidence="1">
    <location>
        <begin position="14"/>
        <end position="36"/>
    </location>
</feature>
<feature type="region of interest" description="Disordered" evidence="1">
    <location>
        <begin position="1"/>
        <end position="76"/>
    </location>
</feature>
<sequence>MTPRPQIGNAAGEATKESDITGKPDAPDPGAERDLAEAAGGGGNALGDGLSGTKSTLAGADAKGQEGDEDVGRGGD</sequence>
<gene>
    <name evidence="2" type="ORF">OCL97_00715</name>
</gene>
<dbReference type="RefSeq" id="WP_305702881.1">
    <property type="nucleotide sequence ID" value="NZ_JAOTJD010000001.1"/>
</dbReference>
<dbReference type="Proteomes" id="UP001598130">
    <property type="component" value="Unassembled WGS sequence"/>
</dbReference>
<reference evidence="2 3" key="1">
    <citation type="submission" date="2022-09" db="EMBL/GenBank/DDBJ databases">
        <title>New species of Phenylobacterium.</title>
        <authorList>
            <person name="Mieszkin S."/>
        </authorList>
    </citation>
    <scope>NUCLEOTIDE SEQUENCE [LARGE SCALE GENOMIC DNA]</scope>
    <source>
        <strain evidence="2 3">HK31-G</strain>
    </source>
</reference>
<protein>
    <submittedName>
        <fullName evidence="2">Uncharacterized protein</fullName>
    </submittedName>
</protein>
<keyword evidence="3" id="KW-1185">Reference proteome</keyword>